<accession>A0ABW5N8V3</accession>
<dbReference type="Gene3D" id="3.40.50.1980">
    <property type="entry name" value="Nitrogenase molybdenum iron protein domain"/>
    <property type="match status" value="2"/>
</dbReference>
<dbReference type="Pfam" id="PF01497">
    <property type="entry name" value="Peripla_BP_2"/>
    <property type="match status" value="1"/>
</dbReference>
<dbReference type="SUPFAM" id="SSF53807">
    <property type="entry name" value="Helical backbone' metal receptor"/>
    <property type="match status" value="1"/>
</dbReference>
<reference evidence="3" key="1">
    <citation type="journal article" date="2019" name="Int. J. Syst. Evol. Microbiol.">
        <title>The Global Catalogue of Microorganisms (GCM) 10K type strain sequencing project: providing services to taxonomists for standard genome sequencing and annotation.</title>
        <authorList>
            <consortium name="The Broad Institute Genomics Platform"/>
            <consortium name="The Broad Institute Genome Sequencing Center for Infectious Disease"/>
            <person name="Wu L."/>
            <person name="Ma J."/>
        </authorList>
    </citation>
    <scope>NUCLEOTIDE SEQUENCE [LARGE SCALE GENOMIC DNA]</scope>
    <source>
        <strain evidence="3">KCTC 42423</strain>
    </source>
</reference>
<evidence type="ECO:0000313" key="2">
    <source>
        <dbReference type="EMBL" id="MFD2591992.1"/>
    </source>
</evidence>
<dbReference type="RefSeq" id="WP_378255503.1">
    <property type="nucleotide sequence ID" value="NZ_JBHSJV010000001.1"/>
</dbReference>
<proteinExistence type="predicted"/>
<dbReference type="InterPro" id="IPR002491">
    <property type="entry name" value="ABC_transptr_periplasmic_BD"/>
</dbReference>
<sequence length="391" mass="43836">MEMLFSYKTFKTSLYLIICLTVLSCKKKTPDTADTSSETPIVSEVTIEYAQGFSIKKTKTYQEITVSSPWPGTTTTYTYITYPKNQKKPVHNNPNAIFIPVPVERLIATSTTDIPKIEALSSEDKIVGFPHTDYISSPKTRMRIEEKKISDIGNESAINTELAMELSPDLIIGFSATGDTKAYDLLETLGIPVIYNGSWMEQHPLGRSEWIKFIAAFLDKENEASLIFENIKKEYLLAKKKAAQATNSPSVLYGSMYKDIWYAPGGNSYKAQLLKDANTTYIWADDSTSGSLQLSFETALEKGMNADIWVGPLHAPTLTDLSHKNDKYTLFHAFKNESVYSSSLIKGKTGGTIFYELGSLQPDLILKDLIKIAHPQLLENYELTFFKKLDN</sequence>
<evidence type="ECO:0000259" key="1">
    <source>
        <dbReference type="PROSITE" id="PS50983"/>
    </source>
</evidence>
<dbReference type="PANTHER" id="PTHR30535">
    <property type="entry name" value="VITAMIN B12-BINDING PROTEIN"/>
    <property type="match status" value="1"/>
</dbReference>
<name>A0ABW5N8V3_9FLAO</name>
<organism evidence="2 3">
    <name type="scientific">Aquimarina hainanensis</name>
    <dbReference type="NCBI Taxonomy" id="1578017"/>
    <lineage>
        <taxon>Bacteria</taxon>
        <taxon>Pseudomonadati</taxon>
        <taxon>Bacteroidota</taxon>
        <taxon>Flavobacteriia</taxon>
        <taxon>Flavobacteriales</taxon>
        <taxon>Flavobacteriaceae</taxon>
        <taxon>Aquimarina</taxon>
    </lineage>
</organism>
<feature type="domain" description="Fe/B12 periplasmic-binding" evidence="1">
    <location>
        <begin position="105"/>
        <end position="377"/>
    </location>
</feature>
<dbReference type="Proteomes" id="UP001597459">
    <property type="component" value="Unassembled WGS sequence"/>
</dbReference>
<evidence type="ECO:0000313" key="3">
    <source>
        <dbReference type="Proteomes" id="UP001597459"/>
    </source>
</evidence>
<dbReference type="EMBL" id="JBHULX010000028">
    <property type="protein sequence ID" value="MFD2591992.1"/>
    <property type="molecule type" value="Genomic_DNA"/>
</dbReference>
<gene>
    <name evidence="2" type="ORF">ACFSTE_14230</name>
</gene>
<dbReference type="PROSITE" id="PS50983">
    <property type="entry name" value="FE_B12_PBP"/>
    <property type="match status" value="1"/>
</dbReference>
<comment type="caution">
    <text evidence="2">The sequence shown here is derived from an EMBL/GenBank/DDBJ whole genome shotgun (WGS) entry which is preliminary data.</text>
</comment>
<keyword evidence="3" id="KW-1185">Reference proteome</keyword>
<dbReference type="PANTHER" id="PTHR30535:SF34">
    <property type="entry name" value="MOLYBDATE-BINDING PROTEIN MOLA"/>
    <property type="match status" value="1"/>
</dbReference>
<protein>
    <submittedName>
        <fullName evidence="2">ABC transporter substrate-binding protein</fullName>
    </submittedName>
</protein>
<dbReference type="InterPro" id="IPR050902">
    <property type="entry name" value="ABC_Transporter_SBP"/>
</dbReference>